<comment type="subcellular location">
    <subcellularLocation>
        <location evidence="1">Endoplasmic reticulum membrane</location>
        <topology evidence="1">Multi-pass membrane protein</topology>
    </subcellularLocation>
</comment>
<evidence type="ECO:0000256" key="9">
    <source>
        <dbReference type="ARBA" id="ARBA00045204"/>
    </source>
</evidence>
<dbReference type="OrthoDB" id="263893at2759"/>
<sequence length="119" mass="12506">MARGGAWSRLGRHQTSASGTAAIALTESADPLGCTQERIPAPTVPELQPLSPCCPQPALCHPPSQPVMLEHLSSLPTQMDYKGQKLAEQMFQGIILFSAVSIGFAQSPPSPPPTASFLA</sequence>
<keyword evidence="5" id="KW-0256">Endoplasmic reticulum</keyword>
<evidence type="ECO:0000313" key="13">
    <source>
        <dbReference type="Proteomes" id="UP000700334"/>
    </source>
</evidence>
<keyword evidence="13" id="KW-1185">Reference proteome</keyword>
<dbReference type="AlphaFoldDB" id="A0A8J6AVA6"/>
<proteinExistence type="inferred from homology"/>
<evidence type="ECO:0000256" key="11">
    <source>
        <dbReference type="SAM" id="MobiDB-lite"/>
    </source>
</evidence>
<evidence type="ECO:0000256" key="6">
    <source>
        <dbReference type="ARBA" id="ARBA00022989"/>
    </source>
</evidence>
<evidence type="ECO:0000256" key="2">
    <source>
        <dbReference type="ARBA" id="ARBA00005245"/>
    </source>
</evidence>
<organism evidence="12 13">
    <name type="scientific">Galemys pyrenaicus</name>
    <name type="common">Iberian desman</name>
    <name type="synonym">Pyrenean desman</name>
    <dbReference type="NCBI Taxonomy" id="202257"/>
    <lineage>
        <taxon>Eukaryota</taxon>
        <taxon>Metazoa</taxon>
        <taxon>Chordata</taxon>
        <taxon>Craniata</taxon>
        <taxon>Vertebrata</taxon>
        <taxon>Euteleostomi</taxon>
        <taxon>Mammalia</taxon>
        <taxon>Eutheria</taxon>
        <taxon>Laurasiatheria</taxon>
        <taxon>Eulipotyphla</taxon>
        <taxon>Talpidae</taxon>
        <taxon>Galemys</taxon>
    </lineage>
</organism>
<feature type="region of interest" description="Disordered" evidence="11">
    <location>
        <begin position="1"/>
        <end position="22"/>
    </location>
</feature>
<evidence type="ECO:0000256" key="7">
    <source>
        <dbReference type="ARBA" id="ARBA00023136"/>
    </source>
</evidence>
<evidence type="ECO:0000256" key="5">
    <source>
        <dbReference type="ARBA" id="ARBA00022824"/>
    </source>
</evidence>
<gene>
    <name evidence="12" type="ORF">J0S82_002034</name>
</gene>
<keyword evidence="7" id="KW-0472">Membrane</keyword>
<dbReference type="Proteomes" id="UP000700334">
    <property type="component" value="Unassembled WGS sequence"/>
</dbReference>
<dbReference type="GO" id="GO:0005787">
    <property type="term" value="C:signal peptidase complex"/>
    <property type="evidence" value="ECO:0007669"/>
    <property type="project" value="InterPro"/>
</dbReference>
<evidence type="ECO:0000256" key="3">
    <source>
        <dbReference type="ARBA" id="ARBA00017059"/>
    </source>
</evidence>
<comment type="similarity">
    <text evidence="2">Belongs to the SPCS1 family.</text>
</comment>
<dbReference type="PANTHER" id="PTHR13202">
    <property type="entry name" value="MICROSOMAL SIGNAL PEPTIDASE 12 KDA SUBUNIT"/>
    <property type="match status" value="1"/>
</dbReference>
<evidence type="ECO:0000256" key="8">
    <source>
        <dbReference type="ARBA" id="ARBA00032913"/>
    </source>
</evidence>
<dbReference type="InterPro" id="IPR009542">
    <property type="entry name" value="Spc1/SPCS1"/>
</dbReference>
<evidence type="ECO:0000256" key="10">
    <source>
        <dbReference type="ARBA" id="ARBA00046498"/>
    </source>
</evidence>
<name>A0A8J6AVA6_GALPY</name>
<dbReference type="EMBL" id="JAGFMF010011397">
    <property type="protein sequence ID" value="KAG8523932.1"/>
    <property type="molecule type" value="Genomic_DNA"/>
</dbReference>
<reference evidence="12" key="1">
    <citation type="journal article" date="2021" name="Evol. Appl.">
        <title>The genome of the Pyrenean desman and the effects of bottlenecks and inbreeding on the genomic landscape of an endangered species.</title>
        <authorList>
            <person name="Escoda L."/>
            <person name="Castresana J."/>
        </authorList>
    </citation>
    <scope>NUCLEOTIDE SEQUENCE</scope>
    <source>
        <strain evidence="12">IBE-C5619</strain>
    </source>
</reference>
<comment type="subunit">
    <text evidence="10">Component of the signal peptidase complex paralog A (SPC-A) composed of a catalytic subunit SEC11A and three accessory subunits SPCS1, SPCS2 and SPCS3. Component of the signal peptidase complex paralog C (SPC-C) composed of a catalytic subunit SEC11C and three accessory subunits SPCS1, SPCS2 and SPCS3. Within the complex, interacts with SPCS2 and SPCS3. The complex induces a local thinning of the ER membrane which is used to measure the length of the signal peptide (SP) h-region of protein substrates. This ensures the selectivity of the complex towards h-regions shorter than 18-20 amino acids.</text>
</comment>
<comment type="function">
    <text evidence="9">Component of the signal peptidase complex (SPC) which catalyzes the cleavage of N-terminal signal sequences from nascent proteins as they are translocated into the lumen of the endoplasmic reticulum. Dispensable for SPC enzymatic activity.</text>
</comment>
<evidence type="ECO:0000256" key="1">
    <source>
        <dbReference type="ARBA" id="ARBA00004477"/>
    </source>
</evidence>
<keyword evidence="4" id="KW-0812">Transmembrane</keyword>
<protein>
    <recommendedName>
        <fullName evidence="3">Signal peptidase complex subunit 1</fullName>
    </recommendedName>
    <alternativeName>
        <fullName evidence="8">Microsomal signal peptidase 12 kDa subunit</fullName>
    </alternativeName>
</protein>
<keyword evidence="6" id="KW-1133">Transmembrane helix</keyword>
<evidence type="ECO:0000313" key="12">
    <source>
        <dbReference type="EMBL" id="KAG8523932.1"/>
    </source>
</evidence>
<comment type="caution">
    <text evidence="12">The sequence shown here is derived from an EMBL/GenBank/DDBJ whole genome shotgun (WGS) entry which is preliminary data.</text>
</comment>
<evidence type="ECO:0000256" key="4">
    <source>
        <dbReference type="ARBA" id="ARBA00022692"/>
    </source>
</evidence>
<dbReference type="GO" id="GO:0006465">
    <property type="term" value="P:signal peptide processing"/>
    <property type="evidence" value="ECO:0007669"/>
    <property type="project" value="InterPro"/>
</dbReference>
<dbReference type="PANTHER" id="PTHR13202:SF0">
    <property type="entry name" value="SIGNAL PEPTIDASE COMPLEX SUBUNIT 1"/>
    <property type="match status" value="1"/>
</dbReference>
<accession>A0A8J6AVA6</accession>
<dbReference type="GO" id="GO:0045047">
    <property type="term" value="P:protein targeting to ER"/>
    <property type="evidence" value="ECO:0007669"/>
    <property type="project" value="TreeGrafter"/>
</dbReference>